<proteinExistence type="predicted"/>
<keyword evidence="2" id="KW-1185">Reference proteome</keyword>
<dbReference type="InterPro" id="IPR027417">
    <property type="entry name" value="P-loop_NTPase"/>
</dbReference>
<dbReference type="Gene3D" id="3.40.50.300">
    <property type="entry name" value="P-loop containing nucleotide triphosphate hydrolases"/>
    <property type="match status" value="1"/>
</dbReference>
<protein>
    <submittedName>
        <fullName evidence="1">Uncharacterized protein</fullName>
    </submittedName>
</protein>
<dbReference type="SUPFAM" id="SSF52540">
    <property type="entry name" value="P-loop containing nucleoside triphosphate hydrolases"/>
    <property type="match status" value="1"/>
</dbReference>
<accession>A0ABD1XX85</accession>
<evidence type="ECO:0000313" key="1">
    <source>
        <dbReference type="EMBL" id="KAL2613564.1"/>
    </source>
</evidence>
<sequence length="132" mass="14794">MSDLLECRLVRLLRFHIQEMRASLVEIGIQPFFHESMWPVEVVDLSTSSASSLGFVRRVSTFYGRPFPVYLSMKPSALNTCFNFDVPLTAAGYGNRIGRTGRAGNSGRASTLIRPKEEDMLGHVEEVLGRRS</sequence>
<dbReference type="EMBL" id="JBHFFA010000007">
    <property type="protein sequence ID" value="KAL2613564.1"/>
    <property type="molecule type" value="Genomic_DNA"/>
</dbReference>
<dbReference type="AlphaFoldDB" id="A0ABD1XX85"/>
<dbReference type="Proteomes" id="UP001605036">
    <property type="component" value="Unassembled WGS sequence"/>
</dbReference>
<name>A0ABD1XX85_9MARC</name>
<gene>
    <name evidence="1" type="ORF">R1flu_025256</name>
</gene>
<evidence type="ECO:0000313" key="2">
    <source>
        <dbReference type="Proteomes" id="UP001605036"/>
    </source>
</evidence>
<organism evidence="1 2">
    <name type="scientific">Riccia fluitans</name>
    <dbReference type="NCBI Taxonomy" id="41844"/>
    <lineage>
        <taxon>Eukaryota</taxon>
        <taxon>Viridiplantae</taxon>
        <taxon>Streptophyta</taxon>
        <taxon>Embryophyta</taxon>
        <taxon>Marchantiophyta</taxon>
        <taxon>Marchantiopsida</taxon>
        <taxon>Marchantiidae</taxon>
        <taxon>Marchantiales</taxon>
        <taxon>Ricciaceae</taxon>
        <taxon>Riccia</taxon>
    </lineage>
</organism>
<reference evidence="1 2" key="1">
    <citation type="submission" date="2024-09" db="EMBL/GenBank/DDBJ databases">
        <title>Chromosome-scale assembly of Riccia fluitans.</title>
        <authorList>
            <person name="Paukszto L."/>
            <person name="Sawicki J."/>
            <person name="Karawczyk K."/>
            <person name="Piernik-Szablinska J."/>
            <person name="Szczecinska M."/>
            <person name="Mazdziarz M."/>
        </authorList>
    </citation>
    <scope>NUCLEOTIDE SEQUENCE [LARGE SCALE GENOMIC DNA]</scope>
    <source>
        <strain evidence="1">Rf_01</strain>
        <tissue evidence="1">Aerial parts of the thallus</tissue>
    </source>
</reference>
<comment type="caution">
    <text evidence="1">The sequence shown here is derived from an EMBL/GenBank/DDBJ whole genome shotgun (WGS) entry which is preliminary data.</text>
</comment>